<organism evidence="1 2">
    <name type="scientific">Elysia marginata</name>
    <dbReference type="NCBI Taxonomy" id="1093978"/>
    <lineage>
        <taxon>Eukaryota</taxon>
        <taxon>Metazoa</taxon>
        <taxon>Spiralia</taxon>
        <taxon>Lophotrochozoa</taxon>
        <taxon>Mollusca</taxon>
        <taxon>Gastropoda</taxon>
        <taxon>Heterobranchia</taxon>
        <taxon>Euthyneura</taxon>
        <taxon>Panpulmonata</taxon>
        <taxon>Sacoglossa</taxon>
        <taxon>Placobranchoidea</taxon>
        <taxon>Plakobranchidae</taxon>
        <taxon>Elysia</taxon>
    </lineage>
</organism>
<keyword evidence="1" id="KW-0255">Endonuclease</keyword>
<gene>
    <name evidence="1" type="ORF">ElyMa_003828700</name>
</gene>
<keyword evidence="1" id="KW-0378">Hydrolase</keyword>
<keyword evidence="2" id="KW-1185">Reference proteome</keyword>
<dbReference type="GO" id="GO:0004519">
    <property type="term" value="F:endonuclease activity"/>
    <property type="evidence" value="ECO:0007669"/>
    <property type="project" value="UniProtKB-KW"/>
</dbReference>
<dbReference type="AlphaFoldDB" id="A0AAV4FF41"/>
<accession>A0AAV4FF41</accession>
<sequence length="101" mass="12081">MAWRSTRRRPMHIGRDTKALTMTVGNAVLERCYVFSVFNYSCEALTYSKTVQKNIQTFEMWRYRRLLKVPWTGKNNNKENYTNGRCRRKTVATYEAENWVS</sequence>
<protein>
    <submittedName>
        <fullName evidence="1">Endonuclease-reverse transcriptase</fullName>
    </submittedName>
</protein>
<evidence type="ECO:0000313" key="1">
    <source>
        <dbReference type="EMBL" id="GFR72007.1"/>
    </source>
</evidence>
<proteinExistence type="predicted"/>
<evidence type="ECO:0000313" key="2">
    <source>
        <dbReference type="Proteomes" id="UP000762676"/>
    </source>
</evidence>
<name>A0AAV4FF41_9GAST</name>
<reference evidence="1 2" key="1">
    <citation type="journal article" date="2021" name="Elife">
        <title>Chloroplast acquisition without the gene transfer in kleptoplastic sea slugs, Plakobranchus ocellatus.</title>
        <authorList>
            <person name="Maeda T."/>
            <person name="Takahashi S."/>
            <person name="Yoshida T."/>
            <person name="Shimamura S."/>
            <person name="Takaki Y."/>
            <person name="Nagai Y."/>
            <person name="Toyoda A."/>
            <person name="Suzuki Y."/>
            <person name="Arimoto A."/>
            <person name="Ishii H."/>
            <person name="Satoh N."/>
            <person name="Nishiyama T."/>
            <person name="Hasebe M."/>
            <person name="Maruyama T."/>
            <person name="Minagawa J."/>
            <person name="Obokata J."/>
            <person name="Shigenobu S."/>
        </authorList>
    </citation>
    <scope>NUCLEOTIDE SEQUENCE [LARGE SCALE GENOMIC DNA]</scope>
</reference>
<dbReference type="EMBL" id="BMAT01007816">
    <property type="protein sequence ID" value="GFR72007.1"/>
    <property type="molecule type" value="Genomic_DNA"/>
</dbReference>
<comment type="caution">
    <text evidence="1">The sequence shown here is derived from an EMBL/GenBank/DDBJ whole genome shotgun (WGS) entry which is preliminary data.</text>
</comment>
<dbReference type="Proteomes" id="UP000762676">
    <property type="component" value="Unassembled WGS sequence"/>
</dbReference>
<keyword evidence="1" id="KW-0540">Nuclease</keyword>